<dbReference type="CDD" id="cd05015">
    <property type="entry name" value="SIS_PGI_1"/>
    <property type="match status" value="1"/>
</dbReference>
<comment type="pathway">
    <text evidence="1 7 8">Carbohydrate degradation; glycolysis; D-glyceraldehyde 3-phosphate and glycerone phosphate from D-glucose: step 2/4.</text>
</comment>
<dbReference type="Pfam" id="PF00342">
    <property type="entry name" value="PGI"/>
    <property type="match status" value="1"/>
</dbReference>
<dbReference type="STRING" id="1070319.CAGGBEG34_90002"/>
<comment type="function">
    <text evidence="7">Catalyzes the reversible isomerization of glucose-6-phosphate to fructose-6-phosphate.</text>
</comment>
<dbReference type="UniPathway" id="UPA00138"/>
<accession>G2JC57</accession>
<dbReference type="PROSITE" id="PS51463">
    <property type="entry name" value="P_GLUCOSE_ISOMERASE_3"/>
    <property type="match status" value="1"/>
</dbReference>
<dbReference type="SUPFAM" id="SSF53697">
    <property type="entry name" value="SIS domain"/>
    <property type="match status" value="1"/>
</dbReference>
<keyword evidence="4 7" id="KW-0324">Glycolysis</keyword>
<feature type="active site" description="Proton donor" evidence="7">
    <location>
        <position position="350"/>
    </location>
</feature>
<comment type="catalytic activity">
    <reaction evidence="6 7 8">
        <text>alpha-D-glucose 6-phosphate = beta-D-fructose 6-phosphate</text>
        <dbReference type="Rhea" id="RHEA:11816"/>
        <dbReference type="ChEBI" id="CHEBI:57634"/>
        <dbReference type="ChEBI" id="CHEBI:58225"/>
        <dbReference type="EC" id="5.3.1.9"/>
    </reaction>
</comment>
<dbReference type="GO" id="GO:0004347">
    <property type="term" value="F:glucose-6-phosphate isomerase activity"/>
    <property type="evidence" value="ECO:0007669"/>
    <property type="project" value="UniProtKB-UniRule"/>
</dbReference>
<dbReference type="InterPro" id="IPR001672">
    <property type="entry name" value="G6P_Isomerase"/>
</dbReference>
<proteinExistence type="inferred from homology"/>
<dbReference type="RefSeq" id="WP_006683386.1">
    <property type="nucleotide sequence ID" value="NZ_CAFB01000124.1"/>
</dbReference>
<reference evidence="9 10" key="1">
    <citation type="submission" date="2011-08" db="EMBL/GenBank/DDBJ databases">
        <title>The genome of the obligate endobacterium of an arbuscular mycorrhizal fungus reveals an interphylum network of nutritional interactions.</title>
        <authorList>
            <person name="Ghignone S."/>
            <person name="Salvioli A."/>
            <person name="Anca I."/>
            <person name="Lumini E."/>
            <person name="Ortu G."/>
            <person name="Petiti L."/>
            <person name="Cruveiller S."/>
            <person name="Bianciotto V."/>
            <person name="Piffanelli P."/>
            <person name="Lanfranco L."/>
            <person name="Bonfante P."/>
        </authorList>
    </citation>
    <scope>NUCLEOTIDE SEQUENCE [LARGE SCALE GENOMIC DNA]</scope>
    <source>
        <strain evidence="9 10">BEG34</strain>
    </source>
</reference>
<dbReference type="AlphaFoldDB" id="G2JC57"/>
<evidence type="ECO:0000256" key="5">
    <source>
        <dbReference type="ARBA" id="ARBA00023235"/>
    </source>
</evidence>
<dbReference type="PANTHER" id="PTHR11469:SF1">
    <property type="entry name" value="GLUCOSE-6-PHOSPHATE ISOMERASE"/>
    <property type="match status" value="1"/>
</dbReference>
<dbReference type="PROSITE" id="PS00765">
    <property type="entry name" value="P_GLUCOSE_ISOMERASE_1"/>
    <property type="match status" value="1"/>
</dbReference>
<dbReference type="EMBL" id="CAFB01000124">
    <property type="protein sequence ID" value="CCD30365.1"/>
    <property type="molecule type" value="Genomic_DNA"/>
</dbReference>
<keyword evidence="10" id="KW-1185">Reference proteome</keyword>
<comment type="caution">
    <text evidence="9">The sequence shown here is derived from an EMBL/GenBank/DDBJ whole genome shotgun (WGS) entry which is preliminary data.</text>
</comment>
<dbReference type="InterPro" id="IPR035476">
    <property type="entry name" value="SIS_PGI_1"/>
</dbReference>
<dbReference type="GO" id="GO:0048029">
    <property type="term" value="F:monosaccharide binding"/>
    <property type="evidence" value="ECO:0007669"/>
    <property type="project" value="TreeGrafter"/>
</dbReference>
<dbReference type="GO" id="GO:0006094">
    <property type="term" value="P:gluconeogenesis"/>
    <property type="evidence" value="ECO:0007669"/>
    <property type="project" value="UniProtKB-UniRule"/>
</dbReference>
<dbReference type="GO" id="GO:0097367">
    <property type="term" value="F:carbohydrate derivative binding"/>
    <property type="evidence" value="ECO:0007669"/>
    <property type="project" value="InterPro"/>
</dbReference>
<evidence type="ECO:0000313" key="10">
    <source>
        <dbReference type="Proteomes" id="UP000054051"/>
    </source>
</evidence>
<evidence type="ECO:0000256" key="4">
    <source>
        <dbReference type="ARBA" id="ARBA00023152"/>
    </source>
</evidence>
<dbReference type="InterPro" id="IPR018189">
    <property type="entry name" value="Phosphoglucose_isomerase_CS"/>
</dbReference>
<dbReference type="GO" id="GO:0005829">
    <property type="term" value="C:cytosol"/>
    <property type="evidence" value="ECO:0007669"/>
    <property type="project" value="TreeGrafter"/>
</dbReference>
<dbReference type="Gene3D" id="1.10.1390.10">
    <property type="match status" value="1"/>
</dbReference>
<evidence type="ECO:0000256" key="2">
    <source>
        <dbReference type="ARBA" id="ARBA00006604"/>
    </source>
</evidence>
<dbReference type="eggNOG" id="COG0166">
    <property type="taxonomic scope" value="Bacteria"/>
</dbReference>
<dbReference type="EC" id="5.3.1.9" evidence="7"/>
<dbReference type="Proteomes" id="UP000054051">
    <property type="component" value="Unassembled WGS sequence"/>
</dbReference>
<evidence type="ECO:0000256" key="3">
    <source>
        <dbReference type="ARBA" id="ARBA00022432"/>
    </source>
</evidence>
<dbReference type="GO" id="GO:0006096">
    <property type="term" value="P:glycolytic process"/>
    <property type="evidence" value="ECO:0007669"/>
    <property type="project" value="UniProtKB-UniRule"/>
</dbReference>
<comment type="similarity">
    <text evidence="2 7 8">Belongs to the GPI family.</text>
</comment>
<dbReference type="NCBIfam" id="NF001211">
    <property type="entry name" value="PRK00179.1"/>
    <property type="match status" value="1"/>
</dbReference>
<dbReference type="InterPro" id="IPR035482">
    <property type="entry name" value="SIS_PGI_2"/>
</dbReference>
<dbReference type="Gene3D" id="3.40.50.10490">
    <property type="entry name" value="Glucose-6-phosphate isomerase like protein, domain 1"/>
    <property type="match status" value="2"/>
</dbReference>
<dbReference type="UniPathway" id="UPA00109">
    <property type="reaction ID" value="UER00181"/>
</dbReference>
<evidence type="ECO:0000256" key="8">
    <source>
        <dbReference type="RuleBase" id="RU000612"/>
    </source>
</evidence>
<keyword evidence="5 7" id="KW-0413">Isomerase</keyword>
<evidence type="ECO:0000256" key="7">
    <source>
        <dbReference type="HAMAP-Rule" id="MF_00473"/>
    </source>
</evidence>
<comment type="pathway">
    <text evidence="7">Carbohydrate biosynthesis; gluconeogenesis.</text>
</comment>
<comment type="subcellular location">
    <subcellularLocation>
        <location evidence="7">Cytoplasm</location>
    </subcellularLocation>
</comment>
<evidence type="ECO:0000256" key="1">
    <source>
        <dbReference type="ARBA" id="ARBA00004926"/>
    </source>
</evidence>
<dbReference type="PROSITE" id="PS00174">
    <property type="entry name" value="P_GLUCOSE_ISOMERASE_2"/>
    <property type="match status" value="1"/>
</dbReference>
<keyword evidence="3 7" id="KW-0312">Gluconeogenesis</keyword>
<organism evidence="9 10">
    <name type="scientific">Candidatus Glomeribacter gigasporarum BEG34</name>
    <dbReference type="NCBI Taxonomy" id="1070319"/>
    <lineage>
        <taxon>Bacteria</taxon>
        <taxon>Pseudomonadati</taxon>
        <taxon>Pseudomonadota</taxon>
        <taxon>Betaproteobacteria</taxon>
        <taxon>Burkholderiales</taxon>
        <taxon>Burkholderiaceae</taxon>
        <taxon>Candidatus Glomeribacter</taxon>
    </lineage>
</organism>
<evidence type="ECO:0000313" key="9">
    <source>
        <dbReference type="EMBL" id="CCD30365.1"/>
    </source>
</evidence>
<gene>
    <name evidence="7 9" type="primary">pgi</name>
    <name evidence="9" type="ORF">CAGGBEG34_90002</name>
</gene>
<dbReference type="InterPro" id="IPR046348">
    <property type="entry name" value="SIS_dom_sf"/>
</dbReference>
<dbReference type="HAMAP" id="MF_00473">
    <property type="entry name" value="G6P_isomerase"/>
    <property type="match status" value="1"/>
</dbReference>
<keyword evidence="7" id="KW-0963">Cytoplasm</keyword>
<feature type="active site" evidence="7">
    <location>
        <position position="491"/>
    </location>
</feature>
<protein>
    <recommendedName>
        <fullName evidence="7">Glucose-6-phosphate isomerase</fullName>
        <shortName evidence="7">GPI</shortName>
        <ecNumber evidence="7">5.3.1.9</ecNumber>
    </recommendedName>
    <alternativeName>
        <fullName evidence="7">Phosphoglucose isomerase</fullName>
        <shortName evidence="7">PGI</shortName>
    </alternativeName>
    <alternativeName>
        <fullName evidence="7">Phosphohexose isomerase</fullName>
        <shortName evidence="7">PHI</shortName>
    </alternativeName>
</protein>
<name>G2JC57_9BURK</name>
<dbReference type="OrthoDB" id="140919at2"/>
<dbReference type="CDD" id="cd05016">
    <property type="entry name" value="SIS_PGI_2"/>
    <property type="match status" value="1"/>
</dbReference>
<sequence length="540" mass="59316">MPLTALPAWRALAAHFETIRDAQMRDWFAAEDAHAPTRAQRFTRTGGGLTLDFSKNRITDQSFALLLQLAREAGVEQKRDAMFAGEIVNPTEKRAALHTALRASDAHAPHAALIHQALEKMSAFAERVRGGHWRGYTGKPIRSIVNIGIGGSELGPKMVCEALHPFGTADLDVHFVSNIDGAEIQRALESIDLDTTLAIVVSKTFTTLETMSNARTLRDAFLQRGAPEAALNMHFVGVTANAQAAIQFGIAFEHLFEMWDWVGGRYSLWSAAGLAIMLKIGPTHFSALRAGAQQMDQHFLNAPLGNNLPVIIALLGIWYRNFFGAQSHLIAPYTSALRHLPAYLQQLEMESNGKSVDLDGQPVPYATAPVLWGAPGTNGQHAFFQMLHQGATLVPTDFIAALKPEHSLFDHHVKLLANCFAQSEALMRGQDADPAPHLRCPGNQPSNTLLLEALTPRALGALLALYEHKTFVQAAVWRINPFDQWGVELGKRLSIAIARALNSTQTLEDVHDSSTRMLIECATHWMKEKCRSAFQGLLDE</sequence>
<dbReference type="PRINTS" id="PR00662">
    <property type="entry name" value="G6PISOMERASE"/>
</dbReference>
<dbReference type="InterPro" id="IPR023096">
    <property type="entry name" value="G6P_Isomerase_C"/>
</dbReference>
<feature type="active site" evidence="7">
    <location>
        <position position="381"/>
    </location>
</feature>
<dbReference type="GO" id="GO:0051156">
    <property type="term" value="P:glucose 6-phosphate metabolic process"/>
    <property type="evidence" value="ECO:0007669"/>
    <property type="project" value="TreeGrafter"/>
</dbReference>
<evidence type="ECO:0000256" key="6">
    <source>
        <dbReference type="ARBA" id="ARBA00029321"/>
    </source>
</evidence>
<dbReference type="PANTHER" id="PTHR11469">
    <property type="entry name" value="GLUCOSE-6-PHOSPHATE ISOMERASE"/>
    <property type="match status" value="1"/>
</dbReference>